<dbReference type="PANTHER" id="PTHR43066:SF5">
    <property type="entry name" value="RHOMBOID-LIKE PROTEIN 11, CHLOROPLASTIC-RELATED"/>
    <property type="match status" value="1"/>
</dbReference>
<evidence type="ECO:0000256" key="3">
    <source>
        <dbReference type="ARBA" id="ARBA00022989"/>
    </source>
</evidence>
<dbReference type="InterPro" id="IPR022764">
    <property type="entry name" value="Peptidase_S54_rhomboid_dom"/>
</dbReference>
<gene>
    <name evidence="7" type="ORF">L915_00935</name>
</gene>
<comment type="subcellular location">
    <subcellularLocation>
        <location evidence="1">Membrane</location>
        <topology evidence="1">Multi-pass membrane protein</topology>
    </subcellularLocation>
</comment>
<evidence type="ECO:0000259" key="6">
    <source>
        <dbReference type="Pfam" id="PF01694"/>
    </source>
</evidence>
<dbReference type="GO" id="GO:0004252">
    <property type="term" value="F:serine-type endopeptidase activity"/>
    <property type="evidence" value="ECO:0007669"/>
    <property type="project" value="InterPro"/>
</dbReference>
<evidence type="ECO:0000256" key="5">
    <source>
        <dbReference type="SAM" id="MobiDB-lite"/>
    </source>
</evidence>
<organism evidence="7">
    <name type="scientific">Phytophthora nicotianae</name>
    <name type="common">Potato buckeye rot agent</name>
    <name type="synonym">Phytophthora parasitica</name>
    <dbReference type="NCBI Taxonomy" id="4792"/>
    <lineage>
        <taxon>Eukaryota</taxon>
        <taxon>Sar</taxon>
        <taxon>Stramenopiles</taxon>
        <taxon>Oomycota</taxon>
        <taxon>Peronosporomycetes</taxon>
        <taxon>Peronosporales</taxon>
        <taxon>Peronosporaceae</taxon>
        <taxon>Phytophthora</taxon>
    </lineage>
</organism>
<keyword evidence="4" id="KW-0472">Membrane</keyword>
<name>W2HLT3_PHYNI</name>
<keyword evidence="2" id="KW-0812">Transmembrane</keyword>
<protein>
    <recommendedName>
        <fullName evidence="6">Peptidase S54 rhomboid domain-containing protein</fullName>
    </recommendedName>
</protein>
<dbReference type="SUPFAM" id="SSF144091">
    <property type="entry name" value="Rhomboid-like"/>
    <property type="match status" value="1"/>
</dbReference>
<dbReference type="PANTHER" id="PTHR43066">
    <property type="entry name" value="RHOMBOID-RELATED PROTEIN"/>
    <property type="match status" value="1"/>
</dbReference>
<dbReference type="InterPro" id="IPR035952">
    <property type="entry name" value="Rhomboid-like_sf"/>
</dbReference>
<dbReference type="AlphaFoldDB" id="W2HLT3"/>
<proteinExistence type="predicted"/>
<reference evidence="7" key="1">
    <citation type="submission" date="2013-11" db="EMBL/GenBank/DDBJ databases">
        <title>The Genome Sequence of Phytophthora parasitica CJ02B3.</title>
        <authorList>
            <consortium name="The Broad Institute Genomics Platform"/>
            <person name="Russ C."/>
            <person name="Tyler B."/>
            <person name="Panabieres F."/>
            <person name="Shan W."/>
            <person name="Tripathy S."/>
            <person name="Grunwald N."/>
            <person name="Machado M."/>
            <person name="Johnson C.S."/>
            <person name="Arredondo F."/>
            <person name="Hong C."/>
            <person name="Coffey M."/>
            <person name="Young S.K."/>
            <person name="Zeng Q."/>
            <person name="Gargeya S."/>
            <person name="Fitzgerald M."/>
            <person name="Abouelleil A."/>
            <person name="Alvarado L."/>
            <person name="Chapman S.B."/>
            <person name="Gainer-Dewar J."/>
            <person name="Goldberg J."/>
            <person name="Griggs A."/>
            <person name="Gujja S."/>
            <person name="Hansen M."/>
            <person name="Howarth C."/>
            <person name="Imamovic A."/>
            <person name="Ireland A."/>
            <person name="Larimer J."/>
            <person name="McCowan C."/>
            <person name="Murphy C."/>
            <person name="Pearson M."/>
            <person name="Poon T.W."/>
            <person name="Priest M."/>
            <person name="Roberts A."/>
            <person name="Saif S."/>
            <person name="Shea T."/>
            <person name="Sykes S."/>
            <person name="Wortman J."/>
            <person name="Nusbaum C."/>
            <person name="Birren B."/>
        </authorList>
    </citation>
    <scope>NUCLEOTIDE SEQUENCE [LARGE SCALE GENOMIC DNA]</scope>
    <source>
        <strain evidence="7">CJ02B3</strain>
    </source>
</reference>
<feature type="domain" description="Peptidase S54 rhomboid" evidence="6">
    <location>
        <begin position="94"/>
        <end position="245"/>
    </location>
</feature>
<dbReference type="Gene3D" id="1.20.1540.10">
    <property type="entry name" value="Rhomboid-like"/>
    <property type="match status" value="1"/>
</dbReference>
<sequence length="254" mass="28378">MLPSRLLTQRRQRWHLSTHNGRYPRSVRRTTHQQRALRPPLPPEPPTESTSALLALLVTIGGIQVCSSPMASSFESAAFITRNFETSSSQVQHGRAYTLITSTLYTPTANFALLNVLWLVISGRHVCRTLGNAPFIALYAGSGTLANTVSLAIGREVTDDPVFPRLQLPGGASCAVDAVVTLNALLYPPSRVALTRRWMRWPLWLFSAIFLTRDERERPFWQPNSAPRESHFTGVLCGLATFLALRRPSRYRVI</sequence>
<evidence type="ECO:0000256" key="2">
    <source>
        <dbReference type="ARBA" id="ARBA00022692"/>
    </source>
</evidence>
<feature type="region of interest" description="Disordered" evidence="5">
    <location>
        <begin position="1"/>
        <end position="48"/>
    </location>
</feature>
<evidence type="ECO:0000256" key="1">
    <source>
        <dbReference type="ARBA" id="ARBA00004141"/>
    </source>
</evidence>
<dbReference type="Pfam" id="PF01694">
    <property type="entry name" value="Rhomboid"/>
    <property type="match status" value="1"/>
</dbReference>
<evidence type="ECO:0000256" key="4">
    <source>
        <dbReference type="ARBA" id="ARBA00023136"/>
    </source>
</evidence>
<accession>W2HLT3</accession>
<dbReference type="Proteomes" id="UP000053236">
    <property type="component" value="Unassembled WGS sequence"/>
</dbReference>
<keyword evidence="3" id="KW-1133">Transmembrane helix</keyword>
<dbReference type="VEuPathDB" id="FungiDB:PPTG_00850"/>
<dbReference type="GO" id="GO:0016020">
    <property type="term" value="C:membrane"/>
    <property type="evidence" value="ECO:0007669"/>
    <property type="project" value="UniProtKB-SubCell"/>
</dbReference>
<dbReference type="EMBL" id="KI684075">
    <property type="protein sequence ID" value="ETK96247.1"/>
    <property type="molecule type" value="Genomic_DNA"/>
</dbReference>
<evidence type="ECO:0000313" key="7">
    <source>
        <dbReference type="EMBL" id="ETK96247.1"/>
    </source>
</evidence>